<proteinExistence type="predicted"/>
<feature type="transmembrane region" description="Helical" evidence="6">
    <location>
        <begin position="166"/>
        <end position="184"/>
    </location>
</feature>
<evidence type="ECO:0008006" key="9">
    <source>
        <dbReference type="Google" id="ProtNLM"/>
    </source>
</evidence>
<comment type="subcellular location">
    <subcellularLocation>
        <location evidence="1">Cell membrane</location>
        <topology evidence="1">Multi-pass membrane protein</topology>
    </subcellularLocation>
</comment>
<dbReference type="InterPro" id="IPR050833">
    <property type="entry name" value="Poly_Biosynth_Transport"/>
</dbReference>
<accession>A0ABP7WVF1</accession>
<feature type="transmembrane region" description="Helical" evidence="6">
    <location>
        <begin position="349"/>
        <end position="369"/>
    </location>
</feature>
<feature type="transmembrane region" description="Helical" evidence="6">
    <location>
        <begin position="230"/>
        <end position="250"/>
    </location>
</feature>
<feature type="transmembrane region" description="Helical" evidence="6">
    <location>
        <begin position="461"/>
        <end position="483"/>
    </location>
</feature>
<feature type="transmembrane region" description="Helical" evidence="6">
    <location>
        <begin position="190"/>
        <end position="209"/>
    </location>
</feature>
<evidence type="ECO:0000256" key="1">
    <source>
        <dbReference type="ARBA" id="ARBA00004651"/>
    </source>
</evidence>
<reference evidence="8" key="1">
    <citation type="journal article" date="2019" name="Int. J. Syst. Evol. Microbiol.">
        <title>The Global Catalogue of Microorganisms (GCM) 10K type strain sequencing project: providing services to taxonomists for standard genome sequencing and annotation.</title>
        <authorList>
            <consortium name="The Broad Institute Genomics Platform"/>
            <consortium name="The Broad Institute Genome Sequencing Center for Infectious Disease"/>
            <person name="Wu L."/>
            <person name="Ma J."/>
        </authorList>
    </citation>
    <scope>NUCLEOTIDE SEQUENCE [LARGE SCALE GENOMIC DNA]</scope>
    <source>
        <strain evidence="8">JCM 17085</strain>
    </source>
</reference>
<feature type="transmembrane region" description="Helical" evidence="6">
    <location>
        <begin position="39"/>
        <end position="60"/>
    </location>
</feature>
<name>A0ABP7WVF1_9SPHI</name>
<feature type="transmembrane region" description="Helical" evidence="6">
    <location>
        <begin position="130"/>
        <end position="154"/>
    </location>
</feature>
<evidence type="ECO:0000256" key="2">
    <source>
        <dbReference type="ARBA" id="ARBA00022475"/>
    </source>
</evidence>
<comment type="caution">
    <text evidence="7">The sequence shown here is derived from an EMBL/GenBank/DDBJ whole genome shotgun (WGS) entry which is preliminary data.</text>
</comment>
<dbReference type="Pfam" id="PF01943">
    <property type="entry name" value="Polysacc_synt"/>
    <property type="match status" value="1"/>
</dbReference>
<gene>
    <name evidence="7" type="ORF">GCM10022392_21840</name>
</gene>
<evidence type="ECO:0000256" key="4">
    <source>
        <dbReference type="ARBA" id="ARBA00022989"/>
    </source>
</evidence>
<evidence type="ECO:0000256" key="6">
    <source>
        <dbReference type="SAM" id="Phobius"/>
    </source>
</evidence>
<feature type="transmembrane region" description="Helical" evidence="6">
    <location>
        <begin position="437"/>
        <end position="455"/>
    </location>
</feature>
<feature type="transmembrane region" description="Helical" evidence="6">
    <location>
        <begin position="308"/>
        <end position="329"/>
    </location>
</feature>
<dbReference type="Proteomes" id="UP001500841">
    <property type="component" value="Unassembled WGS sequence"/>
</dbReference>
<evidence type="ECO:0000313" key="8">
    <source>
        <dbReference type="Proteomes" id="UP001500841"/>
    </source>
</evidence>
<keyword evidence="3 6" id="KW-0812">Transmembrane</keyword>
<keyword evidence="4 6" id="KW-1133">Transmembrane helix</keyword>
<protein>
    <recommendedName>
        <fullName evidence="9">O-antigen/teichoic acid export membrane protein</fullName>
    </recommendedName>
</protein>
<evidence type="ECO:0000256" key="5">
    <source>
        <dbReference type="ARBA" id="ARBA00023136"/>
    </source>
</evidence>
<organism evidence="7 8">
    <name type="scientific">Mucilaginibacter panaciglaebae</name>
    <dbReference type="NCBI Taxonomy" id="502331"/>
    <lineage>
        <taxon>Bacteria</taxon>
        <taxon>Pseudomonadati</taxon>
        <taxon>Bacteroidota</taxon>
        <taxon>Sphingobacteriia</taxon>
        <taxon>Sphingobacteriales</taxon>
        <taxon>Sphingobacteriaceae</taxon>
        <taxon>Mucilaginibacter</taxon>
    </lineage>
</organism>
<keyword evidence="2" id="KW-1003">Cell membrane</keyword>
<dbReference type="RefSeq" id="WP_345104072.1">
    <property type="nucleotide sequence ID" value="NZ_BAABCV010000007.1"/>
</dbReference>
<evidence type="ECO:0000256" key="3">
    <source>
        <dbReference type="ARBA" id="ARBA00022692"/>
    </source>
</evidence>
<dbReference type="PANTHER" id="PTHR30250:SF11">
    <property type="entry name" value="O-ANTIGEN TRANSPORTER-RELATED"/>
    <property type="match status" value="1"/>
</dbReference>
<dbReference type="EMBL" id="BAABCV010000007">
    <property type="protein sequence ID" value="GAA4097858.1"/>
    <property type="molecule type" value="Genomic_DNA"/>
</dbReference>
<feature type="transmembrane region" description="Helical" evidence="6">
    <location>
        <begin position="404"/>
        <end position="425"/>
    </location>
</feature>
<keyword evidence="5 6" id="KW-0472">Membrane</keyword>
<sequence length="503" mass="56701">MNLLKRQGFYNSIILYAGTALGFINLTILFQRILTLEEIGFFTIMNTITLLYAQIASVGINNIIFKYLPHFRSDDKKHGGFVTFVIVWCVISFVIFTLVFLYFQGAIVNHYSRKPGSDELAPGAKLLVQYFYYLIPLAFLTMVFTVLESLAITVFKNILSSFLREVFLRVFTLVSVLLIGASLINYHDFLSIYLSGNVAMIAIMLLYIYKGRDFKLAGISPQIVSKKKEFIKYGFFTLLSSTSAALIQSLDNIMLLDITKDLKILGIYTAFFAIALVISLPAKALNRTSLQIIAQAWADNNLPKIGKIYYKTSVMQMLIGSLLFIGLIVNKPFIMVLLHKNEYRAYFDVFVVVGLGFLTDITGGVNGYIVNLSKYYRYTTYFIVGSVLFCIAANWLLIPRIGMMGAAAAYFLTTFVLNFLYWIFVKVKFGLQPFGKTHVLIIIISVIALITGLYLPLGHNVYIDLILRSSIVGVIYISLAYLLKISDDVNQLIDGVLKRSNKI</sequence>
<feature type="transmembrane region" description="Helical" evidence="6">
    <location>
        <begin position="381"/>
        <end position="398"/>
    </location>
</feature>
<dbReference type="InterPro" id="IPR002797">
    <property type="entry name" value="Polysacc_synth"/>
</dbReference>
<feature type="transmembrane region" description="Helical" evidence="6">
    <location>
        <begin position="81"/>
        <end position="103"/>
    </location>
</feature>
<feature type="transmembrane region" description="Helical" evidence="6">
    <location>
        <begin position="262"/>
        <end position="282"/>
    </location>
</feature>
<evidence type="ECO:0000313" key="7">
    <source>
        <dbReference type="EMBL" id="GAA4097858.1"/>
    </source>
</evidence>
<dbReference type="PANTHER" id="PTHR30250">
    <property type="entry name" value="PST FAMILY PREDICTED COLANIC ACID TRANSPORTER"/>
    <property type="match status" value="1"/>
</dbReference>
<keyword evidence="8" id="KW-1185">Reference proteome</keyword>
<feature type="transmembrane region" description="Helical" evidence="6">
    <location>
        <begin position="12"/>
        <end position="33"/>
    </location>
</feature>